<reference evidence="10" key="2">
    <citation type="submission" date="2020-10" db="UniProtKB">
        <authorList>
            <consortium name="WormBaseParasite"/>
        </authorList>
    </citation>
    <scope>IDENTIFICATION</scope>
</reference>
<reference evidence="9" key="1">
    <citation type="journal article" date="2013" name="Genetics">
        <title>The draft genome and transcriptome of Panagrellus redivivus are shaped by the harsh demands of a free-living lifestyle.</title>
        <authorList>
            <person name="Srinivasan J."/>
            <person name="Dillman A.R."/>
            <person name="Macchietto M.G."/>
            <person name="Heikkinen L."/>
            <person name="Lakso M."/>
            <person name="Fracchia K.M."/>
            <person name="Antoshechkin I."/>
            <person name="Mortazavi A."/>
            <person name="Wong G."/>
            <person name="Sternberg P.W."/>
        </authorList>
    </citation>
    <scope>NUCLEOTIDE SEQUENCE [LARGE SCALE GENOMIC DNA]</scope>
    <source>
        <strain evidence="9">MT8872</strain>
    </source>
</reference>
<dbReference type="Gene3D" id="2.60.40.1120">
    <property type="entry name" value="Carboxypeptidase-like, regulatory domain"/>
    <property type="match status" value="1"/>
</dbReference>
<dbReference type="AlphaFoldDB" id="A0A7E4W3L1"/>
<keyword evidence="5" id="KW-1133">Transmembrane helix</keyword>
<dbReference type="GO" id="GO:0030246">
    <property type="term" value="F:carbohydrate binding"/>
    <property type="evidence" value="ECO:0007669"/>
    <property type="project" value="InterPro"/>
</dbReference>
<evidence type="ECO:0000256" key="2">
    <source>
        <dbReference type="ARBA" id="ARBA00008880"/>
    </source>
</evidence>
<name>A0A7E4W3L1_PANRE</name>
<protein>
    <submittedName>
        <fullName evidence="10">EMC7_beta-sandw domain-containing protein</fullName>
    </submittedName>
</protein>
<dbReference type="WBParaSite" id="Pan_g6427.t1">
    <property type="protein sequence ID" value="Pan_g6427.t1"/>
    <property type="gene ID" value="Pan_g6427"/>
</dbReference>
<keyword evidence="4 7" id="KW-0732">Signal</keyword>
<dbReference type="InterPro" id="IPR039163">
    <property type="entry name" value="EMC7"/>
</dbReference>
<feature type="chain" id="PRO_5028819450" evidence="7">
    <location>
        <begin position="17"/>
        <end position="215"/>
    </location>
</feature>
<evidence type="ECO:0000256" key="1">
    <source>
        <dbReference type="ARBA" id="ARBA00004167"/>
    </source>
</evidence>
<accession>A0A7E4W3L1</accession>
<comment type="similarity">
    <text evidence="2">Belongs to the EMC7 family.</text>
</comment>
<dbReference type="Proteomes" id="UP000492821">
    <property type="component" value="Unassembled WGS sequence"/>
</dbReference>
<evidence type="ECO:0000259" key="8">
    <source>
        <dbReference type="Pfam" id="PF09430"/>
    </source>
</evidence>
<keyword evidence="6" id="KW-0472">Membrane</keyword>
<comment type="subcellular location">
    <subcellularLocation>
        <location evidence="1">Membrane</location>
        <topology evidence="1">Single-pass membrane protein</topology>
    </subcellularLocation>
</comment>
<evidence type="ECO:0000313" key="9">
    <source>
        <dbReference type="Proteomes" id="UP000492821"/>
    </source>
</evidence>
<dbReference type="Pfam" id="PF09430">
    <property type="entry name" value="EMC7_beta-sandw"/>
    <property type="match status" value="1"/>
</dbReference>
<dbReference type="SUPFAM" id="SSF49452">
    <property type="entry name" value="Starch-binding domain-like"/>
    <property type="match status" value="1"/>
</dbReference>
<proteinExistence type="inferred from homology"/>
<evidence type="ECO:0000256" key="7">
    <source>
        <dbReference type="SAM" id="SignalP"/>
    </source>
</evidence>
<evidence type="ECO:0000256" key="5">
    <source>
        <dbReference type="ARBA" id="ARBA00022989"/>
    </source>
</evidence>
<dbReference type="InterPro" id="IPR013784">
    <property type="entry name" value="Carb-bd-like_fold"/>
</dbReference>
<evidence type="ECO:0000313" key="10">
    <source>
        <dbReference type="WBParaSite" id="Pan_g6427.t1"/>
    </source>
</evidence>
<evidence type="ECO:0000256" key="6">
    <source>
        <dbReference type="ARBA" id="ARBA00023136"/>
    </source>
</evidence>
<dbReference type="PANTHER" id="PTHR13605:SF4">
    <property type="entry name" value="ER MEMBRANE PROTEIN COMPLEX SUBUNIT 7"/>
    <property type="match status" value="1"/>
</dbReference>
<feature type="signal peptide" evidence="7">
    <location>
        <begin position="1"/>
        <end position="16"/>
    </location>
</feature>
<keyword evidence="3" id="KW-0812">Transmembrane</keyword>
<organism evidence="9 10">
    <name type="scientific">Panagrellus redivivus</name>
    <name type="common">Microworm</name>
    <dbReference type="NCBI Taxonomy" id="6233"/>
    <lineage>
        <taxon>Eukaryota</taxon>
        <taxon>Metazoa</taxon>
        <taxon>Ecdysozoa</taxon>
        <taxon>Nematoda</taxon>
        <taxon>Chromadorea</taxon>
        <taxon>Rhabditida</taxon>
        <taxon>Tylenchina</taxon>
        <taxon>Panagrolaimomorpha</taxon>
        <taxon>Panagrolaimoidea</taxon>
        <taxon>Panagrolaimidae</taxon>
        <taxon>Panagrellus</taxon>
    </lineage>
</organism>
<feature type="domain" description="ER membrane protein complex subunit 7 beta-sandwich" evidence="8">
    <location>
        <begin position="42"/>
        <end position="151"/>
    </location>
</feature>
<evidence type="ECO:0000256" key="4">
    <source>
        <dbReference type="ARBA" id="ARBA00022729"/>
    </source>
</evidence>
<keyword evidence="9" id="KW-1185">Reference proteome</keyword>
<evidence type="ECO:0000256" key="3">
    <source>
        <dbReference type="ARBA" id="ARBA00022692"/>
    </source>
</evidence>
<dbReference type="InterPro" id="IPR019008">
    <property type="entry name" value="Beta_sandwich_EMC7"/>
</dbReference>
<dbReference type="GO" id="GO:0072546">
    <property type="term" value="C:EMC complex"/>
    <property type="evidence" value="ECO:0007669"/>
    <property type="project" value="TreeGrafter"/>
</dbReference>
<sequence length="215" mass="23955">MLLPIFLLSAILAVTAQPSTEAAGVFTIEGRVELRKEMIEPPNWKANSKVLVNYGEYVAFVKEDGSFVVEGIPSGSYIVEVSNVDYIFEPVRVDVNSKGKARGRRLNLLQPNTVDVIPYPLVIVARQPTRYFRPREEWRITDALMNPMILMVGVAFILMVVTPKLTANDPELAKEMEKVQLPKMDVPDMADMLANMFGGEKAGKTKAKKVTGKTR</sequence>
<dbReference type="PANTHER" id="PTHR13605">
    <property type="entry name" value="ER MEMBRANE PROTEIN COMPLEX SUBUNIT 7"/>
    <property type="match status" value="1"/>
</dbReference>